<dbReference type="InterPro" id="IPR029062">
    <property type="entry name" value="Class_I_gatase-like"/>
</dbReference>
<comment type="caution">
    <text evidence="10">The sequence shown here is derived from an EMBL/GenBank/DDBJ whole genome shotgun (WGS) entry which is preliminary data.</text>
</comment>
<dbReference type="InterPro" id="IPR006274">
    <property type="entry name" value="CarbamoylP_synth_ssu"/>
</dbReference>
<dbReference type="AlphaFoldDB" id="A0A7J4ITL3"/>
<name>A0A7J4ITL3_9ARCH</name>
<dbReference type="GO" id="GO:0005524">
    <property type="term" value="F:ATP binding"/>
    <property type="evidence" value="ECO:0007669"/>
    <property type="project" value="UniProtKB-UniRule"/>
</dbReference>
<dbReference type="GO" id="GO:0006207">
    <property type="term" value="P:'de novo' pyrimidine nucleobase biosynthetic process"/>
    <property type="evidence" value="ECO:0007669"/>
    <property type="project" value="InterPro"/>
</dbReference>
<evidence type="ECO:0000313" key="12">
    <source>
        <dbReference type="Proteomes" id="UP000577419"/>
    </source>
</evidence>
<dbReference type="NCBIfam" id="NF009475">
    <property type="entry name" value="PRK12838.1"/>
    <property type="match status" value="1"/>
</dbReference>
<keyword evidence="8" id="KW-0665">Pyrimidine biosynthesis</keyword>
<feature type="binding site" evidence="8">
    <location>
        <position position="296"/>
    </location>
    <ligand>
        <name>L-glutamine</name>
        <dbReference type="ChEBI" id="CHEBI:58359"/>
    </ligand>
</feature>
<feature type="binding site" evidence="8">
    <location>
        <position position="258"/>
    </location>
    <ligand>
        <name>L-glutamine</name>
        <dbReference type="ChEBI" id="CHEBI:58359"/>
    </ligand>
</feature>
<dbReference type="Pfam" id="PF00117">
    <property type="entry name" value="GATase"/>
    <property type="match status" value="1"/>
</dbReference>
<evidence type="ECO:0000256" key="4">
    <source>
        <dbReference type="ARBA" id="ARBA00022741"/>
    </source>
</evidence>
<dbReference type="GO" id="GO:0004088">
    <property type="term" value="F:carbamoyl-phosphate synthase (glutamine-hydrolyzing) activity"/>
    <property type="evidence" value="ECO:0007669"/>
    <property type="project" value="UniProtKB-UniRule"/>
</dbReference>
<dbReference type="PANTHER" id="PTHR43418:SF7">
    <property type="entry name" value="CARBAMOYL-PHOSPHATE SYNTHASE SMALL CHAIN"/>
    <property type="match status" value="1"/>
</dbReference>
<feature type="binding site" evidence="8">
    <location>
        <position position="299"/>
    </location>
    <ligand>
        <name>L-glutamine</name>
        <dbReference type="ChEBI" id="CHEBI:58359"/>
    </ligand>
</feature>
<feature type="domain" description="Carbamoyl-phosphate synthase small subunit N-terminal" evidence="9">
    <location>
        <begin position="7"/>
        <end position="145"/>
    </location>
</feature>
<dbReference type="PROSITE" id="PS51273">
    <property type="entry name" value="GATASE_TYPE_1"/>
    <property type="match status" value="1"/>
</dbReference>
<dbReference type="Proteomes" id="UP000577419">
    <property type="component" value="Unassembled WGS sequence"/>
</dbReference>
<protein>
    <recommendedName>
        <fullName evidence="8">Carbamoyl phosphate synthase small chain</fullName>
        <ecNumber evidence="8">6.3.5.5</ecNumber>
    </recommendedName>
    <alternativeName>
        <fullName evidence="8">Carbamoyl phosphate synthetase glutamine chain</fullName>
    </alternativeName>
</protein>
<dbReference type="UniPathway" id="UPA00068">
    <property type="reaction ID" value="UER00171"/>
</dbReference>
<dbReference type="PRINTS" id="PR00096">
    <property type="entry name" value="GATASE"/>
</dbReference>
<dbReference type="GO" id="GO:0006541">
    <property type="term" value="P:glutamine metabolic process"/>
    <property type="evidence" value="ECO:0007669"/>
    <property type="project" value="InterPro"/>
</dbReference>
<dbReference type="PRINTS" id="PR00099">
    <property type="entry name" value="CPSGATASE"/>
</dbReference>
<evidence type="ECO:0000256" key="3">
    <source>
        <dbReference type="ARBA" id="ARBA00022598"/>
    </source>
</evidence>
<dbReference type="CDD" id="cd01744">
    <property type="entry name" value="GATase1_CPSase"/>
    <property type="match status" value="1"/>
</dbReference>
<dbReference type="InterPro" id="IPR035686">
    <property type="entry name" value="CPSase_GATase1"/>
</dbReference>
<reference evidence="11" key="2">
    <citation type="submission" date="2021-03" db="EMBL/GenBank/DDBJ databases">
        <authorList>
            <person name="Jaffe A."/>
        </authorList>
    </citation>
    <scope>NUCLEOTIDE SEQUENCE</scope>
    <source>
        <strain evidence="11">RIFCSPHIGHO2_01_FULL_GW2011_AR10_43_9</strain>
    </source>
</reference>
<feature type="binding site" evidence="8">
    <location>
        <position position="255"/>
    </location>
    <ligand>
        <name>L-glutamine</name>
        <dbReference type="ChEBI" id="CHEBI:58359"/>
    </ligand>
</feature>
<evidence type="ECO:0000313" key="11">
    <source>
        <dbReference type="EMBL" id="MBS3059090.1"/>
    </source>
</evidence>
<sequence>MPKFLPKKAELILEDGSVFEGLSFGAEKSISGEVVFNTGMVGYPESLSDPSYRGQILVLSYPLIGNYGVPPKNKTNQLLEFFESDKIQVSGLIVSNYSFQHNHWNSVSSLAEWLKSESIPALTGIDTRALTQKLREKGVMLGKIVFSGQDLAIVDPNKRNLVQEVSVSSPVVYGEKGKKVMLVDCGAKGNIVRCLLERKVQVIRVPWDFNPFDGEFDFDGLLISNGPGDPKTVQATIRNAAKALEQEIPTFGICLGNQVLALAAGANTYKLKYGHRSQNQPAELVGTKQCFITSQNHGYAVDAKSLPAGWMEWFRNANDGSNEGIRHKRKPFMSVQFHPEATPGPTDCGFLFDEFLEELK</sequence>
<dbReference type="InterPro" id="IPR050472">
    <property type="entry name" value="Anth_synth/Amidotransfase"/>
</dbReference>
<comment type="pathway">
    <text evidence="8">Pyrimidine metabolism; UMP biosynthesis via de novo pathway; (S)-dihydroorotate from bicarbonate: step 1/3.</text>
</comment>
<dbReference type="EMBL" id="DUFG01000027">
    <property type="protein sequence ID" value="HIH08833.1"/>
    <property type="molecule type" value="Genomic_DNA"/>
</dbReference>
<dbReference type="InterPro" id="IPR036480">
    <property type="entry name" value="CarbP_synth_ssu_N_sf"/>
</dbReference>
<comment type="catalytic activity">
    <reaction evidence="8">
        <text>L-glutamine + H2O = L-glutamate + NH4(+)</text>
        <dbReference type="Rhea" id="RHEA:15889"/>
        <dbReference type="ChEBI" id="CHEBI:15377"/>
        <dbReference type="ChEBI" id="CHEBI:28938"/>
        <dbReference type="ChEBI" id="CHEBI:29985"/>
        <dbReference type="ChEBI" id="CHEBI:58359"/>
    </reaction>
</comment>
<feature type="region of interest" description="CPSase" evidence="8">
    <location>
        <begin position="1"/>
        <end position="178"/>
    </location>
</feature>
<keyword evidence="5 8" id="KW-0067">ATP-binding</keyword>
<reference evidence="12" key="1">
    <citation type="journal article" date="2020" name="bioRxiv">
        <title>A rank-normalized archaeal taxonomy based on genome phylogeny resolves widespread incomplete and uneven classifications.</title>
        <authorList>
            <person name="Rinke C."/>
            <person name="Chuvochina M."/>
            <person name="Mussig A.J."/>
            <person name="Chaumeil P.-A."/>
            <person name="Waite D.W."/>
            <person name="Whitman W.B."/>
            <person name="Parks D.H."/>
            <person name="Hugenholtz P."/>
        </authorList>
    </citation>
    <scope>NUCLEOTIDE SEQUENCE [LARGE SCALE GENOMIC DNA]</scope>
</reference>
<dbReference type="SUPFAM" id="SSF52317">
    <property type="entry name" value="Class I glutamine amidotransferase-like"/>
    <property type="match status" value="1"/>
</dbReference>
<feature type="active site" evidence="8">
    <location>
        <position position="338"/>
    </location>
</feature>
<gene>
    <name evidence="8 10" type="primary">carA</name>
    <name evidence="10" type="ORF">HA237_05705</name>
    <name evidence="11" type="ORF">J4224_01550</name>
</gene>
<dbReference type="GO" id="GO:0044205">
    <property type="term" value="P:'de novo' UMP biosynthetic process"/>
    <property type="evidence" value="ECO:0007669"/>
    <property type="project" value="UniProtKB-UniRule"/>
</dbReference>
<keyword evidence="3 8" id="KW-0436">Ligase</keyword>
<accession>A0A7J4ITL3</accession>
<keyword evidence="6 8" id="KW-0315">Glutamine amidotransferase</keyword>
<comment type="subunit">
    <text evidence="8">Composed of two chains; the small (or glutamine) chain promotes the hydrolysis of glutamine to ammonia, which is used by the large (or ammonia) chain to synthesize carbamoyl phosphate. Tetramer of heterodimers (alpha,beta)4.</text>
</comment>
<evidence type="ECO:0000259" key="9">
    <source>
        <dbReference type="SMART" id="SM01097"/>
    </source>
</evidence>
<feature type="active site" description="Nucleophile" evidence="8">
    <location>
        <position position="254"/>
    </location>
</feature>
<organism evidence="10 12">
    <name type="scientific">Candidatus Iainarchaeum sp</name>
    <dbReference type="NCBI Taxonomy" id="3101447"/>
    <lineage>
        <taxon>Archaea</taxon>
        <taxon>Candidatus Iainarchaeota</taxon>
        <taxon>Candidatus Iainarchaeia</taxon>
        <taxon>Candidatus Iainarchaeales</taxon>
        <taxon>Candidatus Iainarchaeaceae</taxon>
        <taxon>Candidatus Iainarchaeum</taxon>
    </lineage>
</organism>
<dbReference type="FunFam" id="3.50.30.20:FF:000002">
    <property type="entry name" value="Carbamoyl-phosphate synthase 1, mitochondrial"/>
    <property type="match status" value="1"/>
</dbReference>
<evidence type="ECO:0000256" key="5">
    <source>
        <dbReference type="ARBA" id="ARBA00022840"/>
    </source>
</evidence>
<dbReference type="GO" id="GO:0006526">
    <property type="term" value="P:L-arginine biosynthetic process"/>
    <property type="evidence" value="ECO:0007669"/>
    <property type="project" value="UniProtKB-UniRule"/>
</dbReference>
<keyword evidence="8" id="KW-0028">Amino-acid biosynthesis</keyword>
<dbReference type="SMART" id="SM01097">
    <property type="entry name" value="CPSase_sm_chain"/>
    <property type="match status" value="1"/>
</dbReference>
<feature type="binding site" evidence="8">
    <location>
        <position position="226"/>
    </location>
    <ligand>
        <name>L-glutamine</name>
        <dbReference type="ChEBI" id="CHEBI:58359"/>
    </ligand>
</feature>
<feature type="binding site" evidence="8">
    <location>
        <position position="51"/>
    </location>
    <ligand>
        <name>L-glutamine</name>
        <dbReference type="ChEBI" id="CHEBI:58359"/>
    </ligand>
</feature>
<dbReference type="EC" id="6.3.5.5" evidence="8"/>
<dbReference type="SUPFAM" id="SSF52021">
    <property type="entry name" value="Carbamoyl phosphate synthetase, small subunit N-terminal domain"/>
    <property type="match status" value="1"/>
</dbReference>
<dbReference type="EMBL" id="JAGVWF010000021">
    <property type="protein sequence ID" value="MBS3059090.1"/>
    <property type="molecule type" value="Genomic_DNA"/>
</dbReference>
<dbReference type="Pfam" id="PF00988">
    <property type="entry name" value="CPSase_sm_chain"/>
    <property type="match status" value="1"/>
</dbReference>
<comment type="pathway">
    <text evidence="1 8">Amino-acid biosynthesis; L-arginine biosynthesis; carbamoyl phosphate from bicarbonate: step 1/1.</text>
</comment>
<comment type="similarity">
    <text evidence="2 8">Belongs to the CarA family.</text>
</comment>
<keyword evidence="4 8" id="KW-0547">Nucleotide-binding</keyword>
<evidence type="ECO:0000256" key="8">
    <source>
        <dbReference type="HAMAP-Rule" id="MF_01209"/>
    </source>
</evidence>
<comment type="function">
    <text evidence="8">Small subunit of the glutamine-dependent carbamoyl phosphate synthetase (CPSase). CPSase catalyzes the formation of carbamoyl phosphate from the ammonia moiety of glutamine, carbonate, and phosphate donated by ATP, constituting the first step of 2 biosynthetic pathways, one leading to arginine and/or urea and the other to pyrimidine nucleotides. The small subunit (glutamine amidotransferase) binds and cleaves glutamine to supply the large subunit with the substrate ammonia.</text>
</comment>
<feature type="binding site" evidence="8">
    <location>
        <position position="228"/>
    </location>
    <ligand>
        <name>L-glutamine</name>
        <dbReference type="ChEBI" id="CHEBI:58359"/>
    </ligand>
</feature>
<evidence type="ECO:0000313" key="10">
    <source>
        <dbReference type="EMBL" id="HIH08833.1"/>
    </source>
</evidence>
<feature type="binding site" evidence="8">
    <location>
        <position position="298"/>
    </location>
    <ligand>
        <name>L-glutamine</name>
        <dbReference type="ChEBI" id="CHEBI:58359"/>
    </ligand>
</feature>
<dbReference type="Gene3D" id="3.50.30.20">
    <property type="entry name" value="Carbamoyl-phosphate synthase small subunit, N-terminal domain"/>
    <property type="match status" value="1"/>
</dbReference>
<dbReference type="PRINTS" id="PR00097">
    <property type="entry name" value="ANTSNTHASEII"/>
</dbReference>
<reference evidence="11" key="3">
    <citation type="submission" date="2021-05" db="EMBL/GenBank/DDBJ databases">
        <title>Protein family content uncovers lineage relationships and bacterial pathway maintenance mechanisms in DPANN archaea.</title>
        <authorList>
            <person name="Castelle C.J."/>
            <person name="Meheust R."/>
            <person name="Jaffe A.L."/>
            <person name="Seitz K."/>
            <person name="Gong X."/>
            <person name="Baker B.J."/>
            <person name="Banfield J.F."/>
        </authorList>
    </citation>
    <scope>NUCLEOTIDE SEQUENCE</scope>
    <source>
        <strain evidence="11">RIFCSPHIGHO2_01_FULL_GW2011_AR10_43_9</strain>
    </source>
</reference>
<dbReference type="NCBIfam" id="TIGR01368">
    <property type="entry name" value="CPSaseIIsmall"/>
    <property type="match status" value="1"/>
</dbReference>
<evidence type="ECO:0000256" key="7">
    <source>
        <dbReference type="ARBA" id="ARBA00048816"/>
    </source>
</evidence>
<evidence type="ECO:0000256" key="6">
    <source>
        <dbReference type="ARBA" id="ARBA00022962"/>
    </source>
</evidence>
<evidence type="ECO:0000256" key="2">
    <source>
        <dbReference type="ARBA" id="ARBA00007800"/>
    </source>
</evidence>
<dbReference type="PANTHER" id="PTHR43418">
    <property type="entry name" value="MULTIFUNCTIONAL TRYPTOPHAN BIOSYNTHESIS PROTEIN-RELATED"/>
    <property type="match status" value="1"/>
</dbReference>
<feature type="active site" evidence="8">
    <location>
        <position position="340"/>
    </location>
</feature>
<proteinExistence type="inferred from homology"/>
<dbReference type="HAMAP" id="MF_01209">
    <property type="entry name" value="CPSase_S_chain"/>
    <property type="match status" value="1"/>
</dbReference>
<comment type="catalytic activity">
    <reaction evidence="7 8">
        <text>hydrogencarbonate + L-glutamine + 2 ATP + H2O = carbamoyl phosphate + L-glutamate + 2 ADP + phosphate + 2 H(+)</text>
        <dbReference type="Rhea" id="RHEA:18633"/>
        <dbReference type="ChEBI" id="CHEBI:15377"/>
        <dbReference type="ChEBI" id="CHEBI:15378"/>
        <dbReference type="ChEBI" id="CHEBI:17544"/>
        <dbReference type="ChEBI" id="CHEBI:29985"/>
        <dbReference type="ChEBI" id="CHEBI:30616"/>
        <dbReference type="ChEBI" id="CHEBI:43474"/>
        <dbReference type="ChEBI" id="CHEBI:58228"/>
        <dbReference type="ChEBI" id="CHEBI:58359"/>
        <dbReference type="ChEBI" id="CHEBI:456216"/>
        <dbReference type="EC" id="6.3.5.5"/>
    </reaction>
</comment>
<dbReference type="UniPathway" id="UPA00070">
    <property type="reaction ID" value="UER00115"/>
</dbReference>
<dbReference type="InterPro" id="IPR002474">
    <property type="entry name" value="CarbamoylP_synth_ssu_N"/>
</dbReference>
<dbReference type="Gene3D" id="3.40.50.880">
    <property type="match status" value="1"/>
</dbReference>
<keyword evidence="8" id="KW-0055">Arginine biosynthesis</keyword>
<dbReference type="InterPro" id="IPR017926">
    <property type="entry name" value="GATASE"/>
</dbReference>
<dbReference type="Proteomes" id="UP000683213">
    <property type="component" value="Unassembled WGS sequence"/>
</dbReference>
<evidence type="ECO:0000256" key="1">
    <source>
        <dbReference type="ARBA" id="ARBA00005077"/>
    </source>
</evidence>